<dbReference type="RefSeq" id="WP_119314137.1">
    <property type="nucleotide sequence ID" value="NZ_QXDL01000025.1"/>
</dbReference>
<protein>
    <submittedName>
        <fullName evidence="1">Uncharacterized protein</fullName>
    </submittedName>
</protein>
<dbReference type="OrthoDB" id="9879813at2"/>
<evidence type="ECO:0000313" key="2">
    <source>
        <dbReference type="Proteomes" id="UP000265715"/>
    </source>
</evidence>
<organism evidence="1 2">
    <name type="scientific">Calidithermus terrae</name>
    <dbReference type="NCBI Taxonomy" id="1408545"/>
    <lineage>
        <taxon>Bacteria</taxon>
        <taxon>Thermotogati</taxon>
        <taxon>Deinococcota</taxon>
        <taxon>Deinococci</taxon>
        <taxon>Thermales</taxon>
        <taxon>Thermaceae</taxon>
        <taxon>Calidithermus</taxon>
    </lineage>
</organism>
<reference evidence="1 2" key="1">
    <citation type="submission" date="2018-08" db="EMBL/GenBank/DDBJ databases">
        <title>Meiothermus terrae DSM 26712 genome sequencing project.</title>
        <authorList>
            <person name="Da Costa M.S."/>
            <person name="Albuquerque L."/>
            <person name="Raposo P."/>
            <person name="Froufe H.J.C."/>
            <person name="Barroso C.S."/>
            <person name="Egas C."/>
        </authorList>
    </citation>
    <scope>NUCLEOTIDE SEQUENCE [LARGE SCALE GENOMIC DNA]</scope>
    <source>
        <strain evidence="1 2">DSM 26712</strain>
    </source>
</reference>
<proteinExistence type="predicted"/>
<keyword evidence="2" id="KW-1185">Reference proteome</keyword>
<dbReference type="EMBL" id="QXDL01000025">
    <property type="protein sequence ID" value="RIH88642.1"/>
    <property type="molecule type" value="Genomic_DNA"/>
</dbReference>
<gene>
    <name evidence="1" type="ORF">Mterra_00946</name>
</gene>
<dbReference type="Proteomes" id="UP000265715">
    <property type="component" value="Unassembled WGS sequence"/>
</dbReference>
<comment type="caution">
    <text evidence="1">The sequence shown here is derived from an EMBL/GenBank/DDBJ whole genome shotgun (WGS) entry which is preliminary data.</text>
</comment>
<name>A0A399F1F6_9DEIN</name>
<evidence type="ECO:0000313" key="1">
    <source>
        <dbReference type="EMBL" id="RIH88642.1"/>
    </source>
</evidence>
<sequence>MSVILNRYQGAVRVQFSGGGEGPREGVLLLQSLKAYHDYERQAQQVFRRTGADYLVWSLHEPLVLEPPPGLLHDLRRRGSSDQIYAADLAYLQGVRLHWAQPLLLYAGRWDGLVVRGVLEGVSFVSDPLSLPGALASAPAV</sequence>
<dbReference type="AlphaFoldDB" id="A0A399F1F6"/>
<accession>A0A399F1F6</accession>